<dbReference type="Pfam" id="PF17526">
    <property type="entry name" value="DUF5448"/>
    <property type="match status" value="1"/>
</dbReference>
<dbReference type="RefSeq" id="WP_104921798.1">
    <property type="nucleotide sequence ID" value="NZ_CP019062.1"/>
</dbReference>
<proteinExistence type="predicted"/>
<protein>
    <submittedName>
        <fullName evidence="1">Uncharacterized protein</fullName>
    </submittedName>
</protein>
<dbReference type="Proteomes" id="UP000239197">
    <property type="component" value="Chromosome"/>
</dbReference>
<organism evidence="1 2">
    <name type="scientific">Rahnella sikkimica</name>
    <dbReference type="NCBI Taxonomy" id="1805933"/>
    <lineage>
        <taxon>Bacteria</taxon>
        <taxon>Pseudomonadati</taxon>
        <taxon>Pseudomonadota</taxon>
        <taxon>Gammaproteobacteria</taxon>
        <taxon>Enterobacterales</taxon>
        <taxon>Yersiniaceae</taxon>
        <taxon>Rahnella</taxon>
    </lineage>
</organism>
<reference evidence="2" key="1">
    <citation type="submission" date="2017-01" db="EMBL/GenBank/DDBJ databases">
        <title>Genome sequence of Rouxiella sp. ERMR1:05.</title>
        <authorList>
            <person name="Kumar R."/>
            <person name="Singh D."/>
            <person name="Kumar S."/>
        </authorList>
    </citation>
    <scope>NUCLEOTIDE SEQUENCE [LARGE SCALE GENOMIC DNA]</scope>
    <source>
        <strain evidence="2">ERMR1:05</strain>
    </source>
</reference>
<dbReference type="AlphaFoldDB" id="A0A2L1UMU8"/>
<gene>
    <name evidence="1" type="ORF">BV494_04675</name>
</gene>
<dbReference type="InterPro" id="IPR020379">
    <property type="entry name" value="DUF5448"/>
</dbReference>
<keyword evidence="2" id="KW-1185">Reference proteome</keyword>
<dbReference type="EMBL" id="CP019062">
    <property type="protein sequence ID" value="AVF34267.1"/>
    <property type="molecule type" value="Genomic_DNA"/>
</dbReference>
<name>A0A2L1UMU8_9GAMM</name>
<dbReference type="KEGG" id="rox:BV494_04675"/>
<accession>A0A2L1UMU8</accession>
<evidence type="ECO:0000313" key="2">
    <source>
        <dbReference type="Proteomes" id="UP000239197"/>
    </source>
</evidence>
<sequence length="123" mass="14413">MADYESMNDHELVDIKNSVEREQKRREGEPKLLTYRVTSCMTESMHFLKLEHSLLAMRDVSELIIRESVEDNGKYVNKCTGIVGLVFRVEEQTKAHVDAKIKEGFFDDWRYEERLGELNAKTN</sequence>
<evidence type="ECO:0000313" key="1">
    <source>
        <dbReference type="EMBL" id="AVF34267.1"/>
    </source>
</evidence>
<dbReference type="OrthoDB" id="6630928at2"/>